<evidence type="ECO:0000256" key="10">
    <source>
        <dbReference type="SAM" id="Coils"/>
    </source>
</evidence>
<dbReference type="Pfam" id="PF00046">
    <property type="entry name" value="Homeodomain"/>
    <property type="match status" value="1"/>
</dbReference>
<feature type="coiled-coil region" evidence="10">
    <location>
        <begin position="154"/>
        <end position="195"/>
    </location>
</feature>
<dbReference type="GO" id="GO:0043565">
    <property type="term" value="F:sequence-specific DNA binding"/>
    <property type="evidence" value="ECO:0007669"/>
    <property type="project" value="InterPro"/>
</dbReference>
<keyword evidence="3" id="KW-0805">Transcription regulation</keyword>
<evidence type="ECO:0000256" key="1">
    <source>
        <dbReference type="ARBA" id="ARBA00004123"/>
    </source>
</evidence>
<name>A0A4S4DBS9_CAMSN</name>
<dbReference type="InterPro" id="IPR017970">
    <property type="entry name" value="Homeobox_CS"/>
</dbReference>
<keyword evidence="13" id="KW-1185">Reference proteome</keyword>
<dbReference type="InterPro" id="IPR001356">
    <property type="entry name" value="HD"/>
</dbReference>
<dbReference type="SMART" id="SM00389">
    <property type="entry name" value="HOX"/>
    <property type="match status" value="1"/>
</dbReference>
<dbReference type="PANTHER" id="PTHR45714">
    <property type="entry name" value="HOMEOBOX-LEUCINE ZIPPER PROTEIN HAT14"/>
    <property type="match status" value="1"/>
</dbReference>
<evidence type="ECO:0000256" key="4">
    <source>
        <dbReference type="ARBA" id="ARBA00023125"/>
    </source>
</evidence>
<dbReference type="AlphaFoldDB" id="A0A4S4DBS9"/>
<evidence type="ECO:0000256" key="3">
    <source>
        <dbReference type="ARBA" id="ARBA00023015"/>
    </source>
</evidence>
<keyword evidence="4 8" id="KW-0238">DNA-binding</keyword>
<comment type="similarity">
    <text evidence="2">Belongs to the HD-ZIP homeobox family. Class II subfamily.</text>
</comment>
<dbReference type="Gene3D" id="1.10.10.60">
    <property type="entry name" value="Homeodomain-like"/>
    <property type="match status" value="1"/>
</dbReference>
<dbReference type="InterPro" id="IPR050762">
    <property type="entry name" value="HD-ZIP_Homeobox_LZ_Class_II"/>
</dbReference>
<keyword evidence="10" id="KW-0175">Coiled coil</keyword>
<dbReference type="GO" id="GO:0005634">
    <property type="term" value="C:nucleus"/>
    <property type="evidence" value="ECO:0007669"/>
    <property type="project" value="UniProtKB-SubCell"/>
</dbReference>
<feature type="DNA-binding region" description="Homeobox" evidence="8">
    <location>
        <begin position="97"/>
        <end position="156"/>
    </location>
</feature>
<evidence type="ECO:0000256" key="7">
    <source>
        <dbReference type="ARBA" id="ARBA00023242"/>
    </source>
</evidence>
<evidence type="ECO:0000256" key="5">
    <source>
        <dbReference type="ARBA" id="ARBA00023155"/>
    </source>
</evidence>
<protein>
    <recommendedName>
        <fullName evidence="11">Homeobox domain-containing protein</fullName>
    </recommendedName>
</protein>
<dbReference type="Pfam" id="PF02183">
    <property type="entry name" value="HALZ"/>
    <property type="match status" value="1"/>
</dbReference>
<proteinExistence type="inferred from homology"/>
<reference evidence="12 13" key="1">
    <citation type="journal article" date="2018" name="Proc. Natl. Acad. Sci. U.S.A.">
        <title>Draft genome sequence of Camellia sinensis var. sinensis provides insights into the evolution of the tea genome and tea quality.</title>
        <authorList>
            <person name="Wei C."/>
            <person name="Yang H."/>
            <person name="Wang S."/>
            <person name="Zhao J."/>
            <person name="Liu C."/>
            <person name="Gao L."/>
            <person name="Xia E."/>
            <person name="Lu Y."/>
            <person name="Tai Y."/>
            <person name="She G."/>
            <person name="Sun J."/>
            <person name="Cao H."/>
            <person name="Tong W."/>
            <person name="Gao Q."/>
            <person name="Li Y."/>
            <person name="Deng W."/>
            <person name="Jiang X."/>
            <person name="Wang W."/>
            <person name="Chen Q."/>
            <person name="Zhang S."/>
            <person name="Li H."/>
            <person name="Wu J."/>
            <person name="Wang P."/>
            <person name="Li P."/>
            <person name="Shi C."/>
            <person name="Zheng F."/>
            <person name="Jian J."/>
            <person name="Huang B."/>
            <person name="Shan D."/>
            <person name="Shi M."/>
            <person name="Fang C."/>
            <person name="Yue Y."/>
            <person name="Li F."/>
            <person name="Li D."/>
            <person name="Wei S."/>
            <person name="Han B."/>
            <person name="Jiang C."/>
            <person name="Yin Y."/>
            <person name="Xia T."/>
            <person name="Zhang Z."/>
            <person name="Bennetzen J.L."/>
            <person name="Zhao S."/>
            <person name="Wan X."/>
        </authorList>
    </citation>
    <scope>NUCLEOTIDE SEQUENCE [LARGE SCALE GENOMIC DNA]</scope>
    <source>
        <strain evidence="13">cv. Shuchazao</strain>
        <tissue evidence="12">Leaf</tissue>
    </source>
</reference>
<evidence type="ECO:0000313" key="13">
    <source>
        <dbReference type="Proteomes" id="UP000306102"/>
    </source>
</evidence>
<comment type="caution">
    <text evidence="12">The sequence shown here is derived from an EMBL/GenBank/DDBJ whole genome shotgun (WGS) entry which is preliminary data.</text>
</comment>
<accession>A0A4S4DBS9</accession>
<evidence type="ECO:0000259" key="11">
    <source>
        <dbReference type="PROSITE" id="PS50071"/>
    </source>
</evidence>
<comment type="subcellular location">
    <subcellularLocation>
        <location evidence="1 8 9">Nucleus</location>
    </subcellularLocation>
</comment>
<dbReference type="SUPFAM" id="SSF46689">
    <property type="entry name" value="Homeodomain-like"/>
    <property type="match status" value="1"/>
</dbReference>
<gene>
    <name evidence="12" type="ORF">TEA_017565</name>
</gene>
<keyword evidence="6" id="KW-0804">Transcription</keyword>
<feature type="domain" description="Homeobox" evidence="11">
    <location>
        <begin position="95"/>
        <end position="155"/>
    </location>
</feature>
<dbReference type="InterPro" id="IPR003106">
    <property type="entry name" value="Leu_zip_homeo"/>
</dbReference>
<dbReference type="CDD" id="cd00086">
    <property type="entry name" value="homeodomain"/>
    <property type="match status" value="1"/>
</dbReference>
<evidence type="ECO:0000256" key="2">
    <source>
        <dbReference type="ARBA" id="ARBA00006074"/>
    </source>
</evidence>
<dbReference type="PROSITE" id="PS00027">
    <property type="entry name" value="HOMEOBOX_1"/>
    <property type="match status" value="1"/>
</dbReference>
<dbReference type="InterPro" id="IPR009057">
    <property type="entry name" value="Homeodomain-like_sf"/>
</dbReference>
<organism evidence="12 13">
    <name type="scientific">Camellia sinensis var. sinensis</name>
    <name type="common">China tea</name>
    <dbReference type="NCBI Taxonomy" id="542762"/>
    <lineage>
        <taxon>Eukaryota</taxon>
        <taxon>Viridiplantae</taxon>
        <taxon>Streptophyta</taxon>
        <taxon>Embryophyta</taxon>
        <taxon>Tracheophyta</taxon>
        <taxon>Spermatophyta</taxon>
        <taxon>Magnoliopsida</taxon>
        <taxon>eudicotyledons</taxon>
        <taxon>Gunneridae</taxon>
        <taxon>Pentapetalae</taxon>
        <taxon>asterids</taxon>
        <taxon>Ericales</taxon>
        <taxon>Theaceae</taxon>
        <taxon>Camellia</taxon>
    </lineage>
</organism>
<dbReference type="PROSITE" id="PS50071">
    <property type="entry name" value="HOMEOBOX_2"/>
    <property type="match status" value="1"/>
</dbReference>
<keyword evidence="7 8" id="KW-0539">Nucleus</keyword>
<evidence type="ECO:0000313" key="12">
    <source>
        <dbReference type="EMBL" id="THG00028.1"/>
    </source>
</evidence>
<evidence type="ECO:0000256" key="6">
    <source>
        <dbReference type="ARBA" id="ARBA00023163"/>
    </source>
</evidence>
<keyword evidence="5 8" id="KW-0371">Homeobox</keyword>
<evidence type="ECO:0000256" key="8">
    <source>
        <dbReference type="PROSITE-ProRule" id="PRU00108"/>
    </source>
</evidence>
<dbReference type="PANTHER" id="PTHR45714:SF72">
    <property type="entry name" value="HOMEOBOX-LEUCINE ZIPPER PROTEIN HOX26-RELATED"/>
    <property type="match status" value="1"/>
</dbReference>
<dbReference type="Proteomes" id="UP000306102">
    <property type="component" value="Unassembled WGS sequence"/>
</dbReference>
<evidence type="ECO:0000256" key="9">
    <source>
        <dbReference type="RuleBase" id="RU000682"/>
    </source>
</evidence>
<dbReference type="SMART" id="SM00340">
    <property type="entry name" value="HALZ"/>
    <property type="match status" value="1"/>
</dbReference>
<sequence length="256" mass="29139">MGDDEEEACKCNTRLGLGIGVDEFTLPKCDRAKKKQIVCLELSIPPHMNREAIDADYRIEGSSSKTTELDKCNIEKKKCNDNNDDSDSNNNNNNNNCSRKKLRLTKEQSTLLEESFKFHSTLNPTQKQTLAEKLNLLPRQVEVWFQNRRARTKLKQTEVDCEFLKKCCERLSDENRRLKKEVEELKRSLKLEQQQRQNSLFIQLQKAATLTMCPSCNKFTKVVAATTTTTINSTGTISANNDNKEKEAGAAIDVVT</sequence>
<dbReference type="EMBL" id="SDRB02011807">
    <property type="protein sequence ID" value="THG00028.1"/>
    <property type="molecule type" value="Genomic_DNA"/>
</dbReference>
<dbReference type="GO" id="GO:0000981">
    <property type="term" value="F:DNA-binding transcription factor activity, RNA polymerase II-specific"/>
    <property type="evidence" value="ECO:0007669"/>
    <property type="project" value="InterPro"/>
</dbReference>